<feature type="compositionally biased region" description="Basic residues" evidence="1">
    <location>
        <begin position="152"/>
        <end position="161"/>
    </location>
</feature>
<protein>
    <submittedName>
        <fullName evidence="2">Phosphate transport ATP-binding protein PstB</fullName>
    </submittedName>
</protein>
<dbReference type="EMBL" id="CADCTS010000425">
    <property type="protein sequence ID" value="CAA9327641.1"/>
    <property type="molecule type" value="Genomic_DNA"/>
</dbReference>
<name>A0A6J4L9P7_9ACTN</name>
<sequence length="230" mass="25662">DRHRLHRPVRLREVHLPADAQPHARGDPRRLRRGLGQARRRRPLRPRRGPRAGAPPGRHGVPAPEPVPHHVDRRQRAGRRPAEQPADVQRQVQGAAGELAAGREPVERGQGPARQARVRPLRRPAAAAVHRPRHRRPARGHPHGRAVLGARPHLHARHRGPDRRAQGGLHGGHRHPQHAAGRPGERPDGVLQPGRPGQAGPARRDRLDGEDLLEPEREGHRGLHHRPVRL</sequence>
<feature type="non-terminal residue" evidence="2">
    <location>
        <position position="1"/>
    </location>
</feature>
<feature type="compositionally biased region" description="Basic residues" evidence="1">
    <location>
        <begin position="30"/>
        <end position="50"/>
    </location>
</feature>
<feature type="compositionally biased region" description="Basic residues" evidence="1">
    <location>
        <begin position="130"/>
        <end position="144"/>
    </location>
</feature>
<feature type="compositionally biased region" description="Basic and acidic residues" evidence="1">
    <location>
        <begin position="10"/>
        <end position="29"/>
    </location>
</feature>
<dbReference type="AlphaFoldDB" id="A0A6J4L9P7"/>
<keyword evidence="2" id="KW-0547">Nucleotide-binding</keyword>
<gene>
    <name evidence="2" type="ORF">AVDCRST_MAG48-2975</name>
</gene>
<organism evidence="2">
    <name type="scientific">uncultured Friedmanniella sp</name>
    <dbReference type="NCBI Taxonomy" id="335381"/>
    <lineage>
        <taxon>Bacteria</taxon>
        <taxon>Bacillati</taxon>
        <taxon>Actinomycetota</taxon>
        <taxon>Actinomycetes</taxon>
        <taxon>Propionibacteriales</taxon>
        <taxon>Nocardioidaceae</taxon>
        <taxon>Friedmanniella</taxon>
        <taxon>environmental samples</taxon>
    </lineage>
</organism>
<dbReference type="GO" id="GO:0005524">
    <property type="term" value="F:ATP binding"/>
    <property type="evidence" value="ECO:0007669"/>
    <property type="project" value="UniProtKB-KW"/>
</dbReference>
<feature type="non-terminal residue" evidence="2">
    <location>
        <position position="230"/>
    </location>
</feature>
<reference evidence="2" key="1">
    <citation type="submission" date="2020-02" db="EMBL/GenBank/DDBJ databases">
        <authorList>
            <person name="Meier V. D."/>
        </authorList>
    </citation>
    <scope>NUCLEOTIDE SEQUENCE</scope>
    <source>
        <strain evidence="2">AVDCRST_MAG48</strain>
    </source>
</reference>
<feature type="region of interest" description="Disordered" evidence="1">
    <location>
        <begin position="1"/>
        <end position="230"/>
    </location>
</feature>
<feature type="compositionally biased region" description="Basic and acidic residues" evidence="1">
    <location>
        <begin position="202"/>
        <end position="221"/>
    </location>
</feature>
<evidence type="ECO:0000313" key="2">
    <source>
        <dbReference type="EMBL" id="CAA9327641.1"/>
    </source>
</evidence>
<accession>A0A6J4L9P7</accession>
<proteinExistence type="predicted"/>
<keyword evidence="2" id="KW-0067">ATP-binding</keyword>
<evidence type="ECO:0000256" key="1">
    <source>
        <dbReference type="SAM" id="MobiDB-lite"/>
    </source>
</evidence>